<evidence type="ECO:0000256" key="1">
    <source>
        <dbReference type="SAM" id="MobiDB-lite"/>
    </source>
</evidence>
<gene>
    <name evidence="3" type="ORF">BS47DRAFT_146086</name>
</gene>
<feature type="transmembrane region" description="Helical" evidence="2">
    <location>
        <begin position="32"/>
        <end position="49"/>
    </location>
</feature>
<evidence type="ECO:0000313" key="4">
    <source>
        <dbReference type="Proteomes" id="UP000886523"/>
    </source>
</evidence>
<evidence type="ECO:0000313" key="3">
    <source>
        <dbReference type="EMBL" id="KAF9509545.1"/>
    </source>
</evidence>
<dbReference type="Proteomes" id="UP000886523">
    <property type="component" value="Unassembled WGS sequence"/>
</dbReference>
<dbReference type="AlphaFoldDB" id="A0A9P6DTD7"/>
<proteinExistence type="predicted"/>
<dbReference type="EMBL" id="MU129033">
    <property type="protein sequence ID" value="KAF9509545.1"/>
    <property type="molecule type" value="Genomic_DNA"/>
</dbReference>
<reference evidence="3" key="1">
    <citation type="journal article" date="2020" name="Nat. Commun.">
        <title>Large-scale genome sequencing of mycorrhizal fungi provides insights into the early evolution of symbiotic traits.</title>
        <authorList>
            <person name="Miyauchi S."/>
            <person name="Kiss E."/>
            <person name="Kuo A."/>
            <person name="Drula E."/>
            <person name="Kohler A."/>
            <person name="Sanchez-Garcia M."/>
            <person name="Morin E."/>
            <person name="Andreopoulos B."/>
            <person name="Barry K.W."/>
            <person name="Bonito G."/>
            <person name="Buee M."/>
            <person name="Carver A."/>
            <person name="Chen C."/>
            <person name="Cichocki N."/>
            <person name="Clum A."/>
            <person name="Culley D."/>
            <person name="Crous P.W."/>
            <person name="Fauchery L."/>
            <person name="Girlanda M."/>
            <person name="Hayes R.D."/>
            <person name="Keri Z."/>
            <person name="LaButti K."/>
            <person name="Lipzen A."/>
            <person name="Lombard V."/>
            <person name="Magnuson J."/>
            <person name="Maillard F."/>
            <person name="Murat C."/>
            <person name="Nolan M."/>
            <person name="Ohm R.A."/>
            <person name="Pangilinan J."/>
            <person name="Pereira M.F."/>
            <person name="Perotto S."/>
            <person name="Peter M."/>
            <person name="Pfister S."/>
            <person name="Riley R."/>
            <person name="Sitrit Y."/>
            <person name="Stielow J.B."/>
            <person name="Szollosi G."/>
            <person name="Zifcakova L."/>
            <person name="Stursova M."/>
            <person name="Spatafora J.W."/>
            <person name="Tedersoo L."/>
            <person name="Vaario L.M."/>
            <person name="Yamada A."/>
            <person name="Yan M."/>
            <person name="Wang P."/>
            <person name="Xu J."/>
            <person name="Bruns T."/>
            <person name="Baldrian P."/>
            <person name="Vilgalys R."/>
            <person name="Dunand C."/>
            <person name="Henrissat B."/>
            <person name="Grigoriev I.V."/>
            <person name="Hibbett D."/>
            <person name="Nagy L.G."/>
            <person name="Martin F.M."/>
        </authorList>
    </citation>
    <scope>NUCLEOTIDE SEQUENCE</scope>
    <source>
        <strain evidence="3">UP504</strain>
    </source>
</reference>
<feature type="region of interest" description="Disordered" evidence="1">
    <location>
        <begin position="1"/>
        <end position="24"/>
    </location>
</feature>
<keyword evidence="2" id="KW-0812">Transmembrane</keyword>
<name>A0A9P6DTD7_9AGAM</name>
<feature type="region of interest" description="Disordered" evidence="1">
    <location>
        <begin position="121"/>
        <end position="157"/>
    </location>
</feature>
<protein>
    <submittedName>
        <fullName evidence="3">Uncharacterized protein</fullName>
    </submittedName>
</protein>
<keyword evidence="4" id="KW-1185">Reference proteome</keyword>
<evidence type="ECO:0000256" key="2">
    <source>
        <dbReference type="SAM" id="Phobius"/>
    </source>
</evidence>
<keyword evidence="2" id="KW-1133">Transmembrane helix</keyword>
<accession>A0A9P6DTD7</accession>
<keyword evidence="2" id="KW-0472">Membrane</keyword>
<comment type="caution">
    <text evidence="3">The sequence shown here is derived from an EMBL/GenBank/DDBJ whole genome shotgun (WGS) entry which is preliminary data.</text>
</comment>
<sequence>MPCWTDPLGNNIRSRNPGPGSVPHMDHRPERIHFAWGVFMALIFCLRILQTTEGLKRELTAFRRRRTRFENHGLTGVYKGAGTGFAFRSWRIMTKHPWRLRHPDDRQTGCHHPSAALPHSRRLQASAHSPPNSSRSIASLPSPPSSPRLRKRDVGSTGPDCSYLLDIRTLATWKY</sequence>
<organism evidence="3 4">
    <name type="scientific">Hydnum rufescens UP504</name>
    <dbReference type="NCBI Taxonomy" id="1448309"/>
    <lineage>
        <taxon>Eukaryota</taxon>
        <taxon>Fungi</taxon>
        <taxon>Dikarya</taxon>
        <taxon>Basidiomycota</taxon>
        <taxon>Agaricomycotina</taxon>
        <taxon>Agaricomycetes</taxon>
        <taxon>Cantharellales</taxon>
        <taxon>Hydnaceae</taxon>
        <taxon>Hydnum</taxon>
    </lineage>
</organism>